<evidence type="ECO:0000256" key="5">
    <source>
        <dbReference type="ARBA" id="ARBA00023136"/>
    </source>
</evidence>
<evidence type="ECO:0000256" key="3">
    <source>
        <dbReference type="ARBA" id="ARBA00022692"/>
    </source>
</evidence>
<evidence type="ECO:0000313" key="8">
    <source>
        <dbReference type="Proteomes" id="UP000002014"/>
    </source>
</evidence>
<gene>
    <name evidence="7" type="ordered locus">P9215_16231</name>
</gene>
<protein>
    <submittedName>
        <fullName evidence="7">Permease</fullName>
    </submittedName>
</protein>
<feature type="transmembrane region" description="Helical" evidence="6">
    <location>
        <begin position="379"/>
        <end position="397"/>
    </location>
</feature>
<evidence type="ECO:0000256" key="6">
    <source>
        <dbReference type="SAM" id="Phobius"/>
    </source>
</evidence>
<dbReference type="InterPro" id="IPR005495">
    <property type="entry name" value="LptG/LptF_permease"/>
</dbReference>
<dbReference type="GO" id="GO:0043190">
    <property type="term" value="C:ATP-binding cassette (ABC) transporter complex"/>
    <property type="evidence" value="ECO:0007669"/>
    <property type="project" value="TreeGrafter"/>
</dbReference>
<evidence type="ECO:0000256" key="1">
    <source>
        <dbReference type="ARBA" id="ARBA00004651"/>
    </source>
</evidence>
<dbReference type="KEGG" id="pmh:P9215_16231"/>
<dbReference type="eggNOG" id="COG0795">
    <property type="taxonomic scope" value="Bacteria"/>
</dbReference>
<evidence type="ECO:0000256" key="4">
    <source>
        <dbReference type="ARBA" id="ARBA00022989"/>
    </source>
</evidence>
<dbReference type="Pfam" id="PF03739">
    <property type="entry name" value="LptF_LptG"/>
    <property type="match status" value="1"/>
</dbReference>
<evidence type="ECO:0000256" key="2">
    <source>
        <dbReference type="ARBA" id="ARBA00022475"/>
    </source>
</evidence>
<dbReference type="GO" id="GO:0015920">
    <property type="term" value="P:lipopolysaccharide transport"/>
    <property type="evidence" value="ECO:0007669"/>
    <property type="project" value="TreeGrafter"/>
</dbReference>
<name>A8G6K5_PROM2</name>
<dbReference type="Proteomes" id="UP000002014">
    <property type="component" value="Chromosome"/>
</dbReference>
<keyword evidence="3 6" id="KW-0812">Transmembrane</keyword>
<feature type="transmembrane region" description="Helical" evidence="6">
    <location>
        <begin position="78"/>
        <end position="103"/>
    </location>
</feature>
<dbReference type="EMBL" id="CP000825">
    <property type="protein sequence ID" value="ABV51236.1"/>
    <property type="molecule type" value="Genomic_DNA"/>
</dbReference>
<dbReference type="AlphaFoldDB" id="A8G6K5"/>
<comment type="subcellular location">
    <subcellularLocation>
        <location evidence="1">Cell membrane</location>
        <topology evidence="1">Multi-pass membrane protein</topology>
    </subcellularLocation>
</comment>
<organism evidence="7 8">
    <name type="scientific">Prochlorococcus marinus (strain MIT 9215)</name>
    <dbReference type="NCBI Taxonomy" id="93060"/>
    <lineage>
        <taxon>Bacteria</taxon>
        <taxon>Bacillati</taxon>
        <taxon>Cyanobacteriota</taxon>
        <taxon>Cyanophyceae</taxon>
        <taxon>Synechococcales</taxon>
        <taxon>Prochlorococcaceae</taxon>
        <taxon>Prochlorococcus</taxon>
    </lineage>
</organism>
<feature type="transmembrane region" description="Helical" evidence="6">
    <location>
        <begin position="36"/>
        <end position="58"/>
    </location>
</feature>
<keyword evidence="5 6" id="KW-0472">Membrane</keyword>
<sequence>MLLKLSNQSLIKKTINKIITPWYSIPLLDRWLLGQIIPPMIFAISAFTVISLSVGVMFDLIRKVVEYGLPLFLALKVLFFSLPSFLVLSFPMAVLLSTLLAYGKLSSNSELLALKSLGIKTSRIIAPAIALSIFMTGLTFYFNDNLVPKSNKLAEATLRAGIGSSFSEEEGKENIMFSRYGSRINASTKKPTKNYSQLTHIFYAQWYKNKLMGNVTLLDFSREDLQQILKADSARFDKKNSSWIFSKGSIVSITPSGQTTNIQFKEYTYPFVEGPMELAKVPKDANEMTLKQAIQAEKIYKKTGNIKEVRRIKVRIQEKFTLPFACLVFGLIGSSLGSKSNLRSSKSQGFGLSVILILIYYVMSFIFSSLGVKGLLPPIFAAWLPVLISLGGGIYLLRKSSSF</sequence>
<keyword evidence="2" id="KW-1003">Cell membrane</keyword>
<dbReference type="PANTHER" id="PTHR33529:SF6">
    <property type="entry name" value="YJGP_YJGQ FAMILY PERMEASE"/>
    <property type="match status" value="1"/>
</dbReference>
<dbReference type="STRING" id="93060.P9215_16231"/>
<feature type="transmembrane region" description="Helical" evidence="6">
    <location>
        <begin position="124"/>
        <end position="142"/>
    </location>
</feature>
<proteinExistence type="predicted"/>
<dbReference type="HOGENOM" id="CLU_028799_3_1_3"/>
<feature type="transmembrane region" description="Helical" evidence="6">
    <location>
        <begin position="349"/>
        <end position="367"/>
    </location>
</feature>
<keyword evidence="4 6" id="KW-1133">Transmembrane helix</keyword>
<reference evidence="7 8" key="1">
    <citation type="journal article" date="2007" name="PLoS Genet.">
        <title>Patterns and implications of gene gain and loss in the evolution of Prochlorococcus.</title>
        <authorList>
            <person name="Kettler G.C."/>
            <person name="Martiny A.C."/>
            <person name="Huang K."/>
            <person name="Zucker J."/>
            <person name="Coleman M.L."/>
            <person name="Rodrigue S."/>
            <person name="Chen F."/>
            <person name="Lapidus A."/>
            <person name="Ferriera S."/>
            <person name="Johnson J."/>
            <person name="Steglich C."/>
            <person name="Church G.M."/>
            <person name="Richardson P."/>
            <person name="Chisholm S.W."/>
        </authorList>
    </citation>
    <scope>NUCLEOTIDE SEQUENCE [LARGE SCALE GENOMIC DNA]</scope>
    <source>
        <strain evidence="7 8">MIT 9215</strain>
    </source>
</reference>
<dbReference type="PANTHER" id="PTHR33529">
    <property type="entry name" value="SLR0882 PROTEIN-RELATED"/>
    <property type="match status" value="1"/>
</dbReference>
<accession>A8G6K5</accession>
<evidence type="ECO:0000313" key="7">
    <source>
        <dbReference type="EMBL" id="ABV51236.1"/>
    </source>
</evidence>